<dbReference type="KEGG" id="pcor:KS4_23360"/>
<name>A0A517YVN5_9BACT</name>
<proteinExistence type="predicted"/>
<evidence type="ECO:0000313" key="2">
    <source>
        <dbReference type="Proteomes" id="UP000317369"/>
    </source>
</evidence>
<dbReference type="AlphaFoldDB" id="A0A517YVN5"/>
<sequence>MKAIAKATLHDESVQYLCQNDLCAMKDFFMQEIQEGDIDAKEFPNVEYFDTQHKISEVVHG</sequence>
<accession>A0A517YVN5</accession>
<gene>
    <name evidence="1" type="ORF">KS4_23360</name>
</gene>
<keyword evidence="2" id="KW-1185">Reference proteome</keyword>
<organism evidence="1 2">
    <name type="scientific">Poriferisphaera corsica</name>
    <dbReference type="NCBI Taxonomy" id="2528020"/>
    <lineage>
        <taxon>Bacteria</taxon>
        <taxon>Pseudomonadati</taxon>
        <taxon>Planctomycetota</taxon>
        <taxon>Phycisphaerae</taxon>
        <taxon>Phycisphaerales</taxon>
        <taxon>Phycisphaeraceae</taxon>
        <taxon>Poriferisphaera</taxon>
    </lineage>
</organism>
<dbReference type="EMBL" id="CP036425">
    <property type="protein sequence ID" value="QDU34269.1"/>
    <property type="molecule type" value="Genomic_DNA"/>
</dbReference>
<dbReference type="Proteomes" id="UP000317369">
    <property type="component" value="Chromosome"/>
</dbReference>
<protein>
    <submittedName>
        <fullName evidence="1">Uncharacterized protein</fullName>
    </submittedName>
</protein>
<evidence type="ECO:0000313" key="1">
    <source>
        <dbReference type="EMBL" id="QDU34269.1"/>
    </source>
</evidence>
<reference evidence="1 2" key="1">
    <citation type="submission" date="2019-02" db="EMBL/GenBank/DDBJ databases">
        <title>Deep-cultivation of Planctomycetes and their phenomic and genomic characterization uncovers novel biology.</title>
        <authorList>
            <person name="Wiegand S."/>
            <person name="Jogler M."/>
            <person name="Boedeker C."/>
            <person name="Pinto D."/>
            <person name="Vollmers J."/>
            <person name="Rivas-Marin E."/>
            <person name="Kohn T."/>
            <person name="Peeters S.H."/>
            <person name="Heuer A."/>
            <person name="Rast P."/>
            <person name="Oberbeckmann S."/>
            <person name="Bunk B."/>
            <person name="Jeske O."/>
            <person name="Meyerdierks A."/>
            <person name="Storesund J.E."/>
            <person name="Kallscheuer N."/>
            <person name="Luecker S."/>
            <person name="Lage O.M."/>
            <person name="Pohl T."/>
            <person name="Merkel B.J."/>
            <person name="Hornburger P."/>
            <person name="Mueller R.-W."/>
            <person name="Bruemmer F."/>
            <person name="Labrenz M."/>
            <person name="Spormann A.M."/>
            <person name="Op den Camp H."/>
            <person name="Overmann J."/>
            <person name="Amann R."/>
            <person name="Jetten M.S.M."/>
            <person name="Mascher T."/>
            <person name="Medema M.H."/>
            <person name="Devos D.P."/>
            <person name="Kaster A.-K."/>
            <person name="Ovreas L."/>
            <person name="Rohde M."/>
            <person name="Galperin M.Y."/>
            <person name="Jogler C."/>
        </authorList>
    </citation>
    <scope>NUCLEOTIDE SEQUENCE [LARGE SCALE GENOMIC DNA]</scope>
    <source>
        <strain evidence="1 2">KS4</strain>
    </source>
</reference>